<dbReference type="GO" id="GO:0003677">
    <property type="term" value="F:DNA binding"/>
    <property type="evidence" value="ECO:0007669"/>
    <property type="project" value="UniProtKB-KW"/>
</dbReference>
<dbReference type="AlphaFoldDB" id="A0A2G5EET7"/>
<feature type="compositionally biased region" description="Basic and acidic residues" evidence="6">
    <location>
        <begin position="21"/>
        <end position="61"/>
    </location>
</feature>
<evidence type="ECO:0000256" key="4">
    <source>
        <dbReference type="ARBA" id="ARBA00023163"/>
    </source>
</evidence>
<name>A0A2G5EET7_AQUCA</name>
<feature type="compositionally biased region" description="Basic and acidic residues" evidence="6">
    <location>
        <begin position="162"/>
        <end position="220"/>
    </location>
</feature>
<evidence type="ECO:0000256" key="1">
    <source>
        <dbReference type="ARBA" id="ARBA00004123"/>
    </source>
</evidence>
<evidence type="ECO:0000256" key="3">
    <source>
        <dbReference type="ARBA" id="ARBA00023125"/>
    </source>
</evidence>
<feature type="compositionally biased region" description="Basic and acidic residues" evidence="6">
    <location>
        <begin position="329"/>
        <end position="345"/>
    </location>
</feature>
<feature type="region of interest" description="Disordered" evidence="6">
    <location>
        <begin position="21"/>
        <end position="68"/>
    </location>
</feature>
<dbReference type="InterPro" id="IPR001739">
    <property type="entry name" value="Methyl_CpG_DNA-bd"/>
</dbReference>
<dbReference type="PROSITE" id="PS50982">
    <property type="entry name" value="MBD"/>
    <property type="match status" value="1"/>
</dbReference>
<accession>A0A2G5EET7</accession>
<gene>
    <name evidence="8" type="ORF">AQUCO_00900660v1</name>
</gene>
<reference evidence="8 9" key="1">
    <citation type="submission" date="2017-09" db="EMBL/GenBank/DDBJ databases">
        <title>WGS assembly of Aquilegia coerulea Goldsmith.</title>
        <authorList>
            <person name="Hodges S."/>
            <person name="Kramer E."/>
            <person name="Nordborg M."/>
            <person name="Tomkins J."/>
            <person name="Borevitz J."/>
            <person name="Derieg N."/>
            <person name="Yan J."/>
            <person name="Mihaltcheva S."/>
            <person name="Hayes R.D."/>
            <person name="Rokhsar D."/>
        </authorList>
    </citation>
    <scope>NUCLEOTIDE SEQUENCE [LARGE SCALE GENOMIC DNA]</scope>
    <source>
        <strain evidence="9">cv. Goldsmith</strain>
    </source>
</reference>
<keyword evidence="3" id="KW-0238">DNA-binding</keyword>
<feature type="compositionally biased region" description="Basic residues" evidence="6">
    <location>
        <begin position="152"/>
        <end position="161"/>
    </location>
</feature>
<feature type="region of interest" description="Disordered" evidence="6">
    <location>
        <begin position="92"/>
        <end position="396"/>
    </location>
</feature>
<evidence type="ECO:0000313" key="9">
    <source>
        <dbReference type="Proteomes" id="UP000230069"/>
    </source>
</evidence>
<dbReference type="PANTHER" id="PTHR33729">
    <property type="entry name" value="METHYL-CPG BINDING DOMAIN CONTAINING PROTEIN, EXPRESSED"/>
    <property type="match status" value="1"/>
</dbReference>
<comment type="subcellular location">
    <subcellularLocation>
        <location evidence="1">Nucleus</location>
    </subcellularLocation>
</comment>
<feature type="compositionally biased region" description="Basic and acidic residues" evidence="6">
    <location>
        <begin position="128"/>
        <end position="151"/>
    </location>
</feature>
<dbReference type="InParanoid" id="A0A2G5EET7"/>
<evidence type="ECO:0000256" key="5">
    <source>
        <dbReference type="ARBA" id="ARBA00023242"/>
    </source>
</evidence>
<dbReference type="SUPFAM" id="SSF54171">
    <property type="entry name" value="DNA-binding domain"/>
    <property type="match status" value="1"/>
</dbReference>
<organism evidence="8 9">
    <name type="scientific">Aquilegia coerulea</name>
    <name type="common">Rocky mountain columbine</name>
    <dbReference type="NCBI Taxonomy" id="218851"/>
    <lineage>
        <taxon>Eukaryota</taxon>
        <taxon>Viridiplantae</taxon>
        <taxon>Streptophyta</taxon>
        <taxon>Embryophyta</taxon>
        <taxon>Tracheophyta</taxon>
        <taxon>Spermatophyta</taxon>
        <taxon>Magnoliopsida</taxon>
        <taxon>Ranunculales</taxon>
        <taxon>Ranunculaceae</taxon>
        <taxon>Thalictroideae</taxon>
        <taxon>Aquilegia</taxon>
    </lineage>
</organism>
<feature type="compositionally biased region" description="Basic and acidic residues" evidence="6">
    <location>
        <begin position="227"/>
        <end position="260"/>
    </location>
</feature>
<dbReference type="Gene3D" id="3.30.890.10">
    <property type="entry name" value="Methyl-cpg-binding Protein 2, Chain A"/>
    <property type="match status" value="1"/>
</dbReference>
<keyword evidence="4" id="KW-0804">Transcription</keyword>
<feature type="compositionally biased region" description="Basic and acidic residues" evidence="6">
    <location>
        <begin position="372"/>
        <end position="384"/>
    </location>
</feature>
<sequence>MKVIYVGIYPTGCRLSWLESHQKEERREKREREVLSEAKNSKMATEGDKQEETKLKGKETQEQVSVELSAPKGWKKKFIPKKGGSRNEVIFISPTGEEIKHKRNLEQYLRTHPGGPSISEFEWGTGDTPRRSARISEKSKATESPESEPAKKRERKSSSKKGSKEDKDNIITESDPSKEEDATAKDAEEAKVPADAEMKISEGKDKDAEEVSLGAKEEKGGSITKGEASKEEEAPTKTAEEATIHVDIEMKEAESKDKNAAEVVPGDVLTDEAKEQDKNVETMEKAENNPTHPVEINTESDATAKKEQNTESEVLPKKEEKVAGGASAEDPKVGLDSSLKEDMKVGDNLPDISGQTLKEEIKVAEGLPENSCQKDSENDSKLKDGGAQPNSSPANC</sequence>
<dbReference type="OrthoDB" id="1435582at2759"/>
<dbReference type="PANTHER" id="PTHR33729:SF6">
    <property type="entry name" value="METHYL-CPG-BINDING DOMAIN-CONTAINING PROTEIN 11"/>
    <property type="match status" value="1"/>
</dbReference>
<dbReference type="Pfam" id="PF01429">
    <property type="entry name" value="MBD"/>
    <property type="match status" value="1"/>
</dbReference>
<feature type="compositionally biased region" description="Basic and acidic residues" evidence="6">
    <location>
        <begin position="302"/>
        <end position="322"/>
    </location>
</feature>
<proteinExistence type="predicted"/>
<keyword evidence="9" id="KW-1185">Reference proteome</keyword>
<feature type="compositionally biased region" description="Basic and acidic residues" evidence="6">
    <location>
        <begin position="271"/>
        <end position="287"/>
    </location>
</feature>
<keyword evidence="2" id="KW-0805">Transcription regulation</keyword>
<dbReference type="Proteomes" id="UP000230069">
    <property type="component" value="Unassembled WGS sequence"/>
</dbReference>
<evidence type="ECO:0000259" key="7">
    <source>
        <dbReference type="PROSITE" id="PS50982"/>
    </source>
</evidence>
<evidence type="ECO:0000313" key="8">
    <source>
        <dbReference type="EMBL" id="PIA54263.1"/>
    </source>
</evidence>
<evidence type="ECO:0000256" key="2">
    <source>
        <dbReference type="ARBA" id="ARBA00023015"/>
    </source>
</evidence>
<dbReference type="InterPro" id="IPR016177">
    <property type="entry name" value="DNA-bd_dom_sf"/>
</dbReference>
<evidence type="ECO:0000256" key="6">
    <source>
        <dbReference type="SAM" id="MobiDB-lite"/>
    </source>
</evidence>
<dbReference type="EMBL" id="KZ305026">
    <property type="protein sequence ID" value="PIA54263.1"/>
    <property type="molecule type" value="Genomic_DNA"/>
</dbReference>
<keyword evidence="5" id="KW-0539">Nucleus</keyword>
<dbReference type="GO" id="GO:0005634">
    <property type="term" value="C:nucleus"/>
    <property type="evidence" value="ECO:0007669"/>
    <property type="project" value="UniProtKB-SubCell"/>
</dbReference>
<feature type="domain" description="MBD" evidence="7">
    <location>
        <begin position="60"/>
        <end position="128"/>
    </location>
</feature>
<dbReference type="InterPro" id="IPR039622">
    <property type="entry name" value="MBD10/11"/>
</dbReference>
<protein>
    <recommendedName>
        <fullName evidence="7">MBD domain-containing protein</fullName>
    </recommendedName>
</protein>